<keyword evidence="2" id="KW-1185">Reference proteome</keyword>
<dbReference type="EMBL" id="JAWDJW010004119">
    <property type="protein sequence ID" value="KAK3076311.1"/>
    <property type="molecule type" value="Genomic_DNA"/>
</dbReference>
<reference evidence="1" key="1">
    <citation type="submission" date="2024-09" db="EMBL/GenBank/DDBJ databases">
        <title>Black Yeasts Isolated from many extreme environments.</title>
        <authorList>
            <person name="Coleine C."/>
            <person name="Stajich J.E."/>
            <person name="Selbmann L."/>
        </authorList>
    </citation>
    <scope>NUCLEOTIDE SEQUENCE</scope>
    <source>
        <strain evidence="1">CCFEE 5737</strain>
    </source>
</reference>
<name>A0ACC3DI53_9PEZI</name>
<evidence type="ECO:0000313" key="1">
    <source>
        <dbReference type="EMBL" id="KAK3076311.1"/>
    </source>
</evidence>
<evidence type="ECO:0000313" key="2">
    <source>
        <dbReference type="Proteomes" id="UP001186974"/>
    </source>
</evidence>
<sequence>EELKNWIESPPEYSPPTDSGYQILPEKAEEKSAPVAPSEVDPEESSPSFDGELRRAVAKNDIVELVDLLERGANPNETHGSLQRSPLHQAAHLNLHECLTVLLRFGALIGTEDSKGDTALHLAAWAGNVEACEILIAQGADIDWISGRDGYSPL</sequence>
<comment type="caution">
    <text evidence="1">The sequence shown here is derived from an EMBL/GenBank/DDBJ whole genome shotgun (WGS) entry which is preliminary data.</text>
</comment>
<gene>
    <name evidence="1" type="ORF">LTS18_013351</name>
</gene>
<accession>A0ACC3DI53</accession>
<organism evidence="1 2">
    <name type="scientific">Coniosporium uncinatum</name>
    <dbReference type="NCBI Taxonomy" id="93489"/>
    <lineage>
        <taxon>Eukaryota</taxon>
        <taxon>Fungi</taxon>
        <taxon>Dikarya</taxon>
        <taxon>Ascomycota</taxon>
        <taxon>Pezizomycotina</taxon>
        <taxon>Dothideomycetes</taxon>
        <taxon>Dothideomycetes incertae sedis</taxon>
        <taxon>Coniosporium</taxon>
    </lineage>
</organism>
<protein>
    <submittedName>
        <fullName evidence="1">Uncharacterized protein</fullName>
    </submittedName>
</protein>
<feature type="non-terminal residue" evidence="1">
    <location>
        <position position="1"/>
    </location>
</feature>
<dbReference type="Proteomes" id="UP001186974">
    <property type="component" value="Unassembled WGS sequence"/>
</dbReference>
<proteinExistence type="predicted"/>
<feature type="non-terminal residue" evidence="1">
    <location>
        <position position="154"/>
    </location>
</feature>